<reference evidence="13" key="1">
    <citation type="submission" date="2016-06" db="EMBL/GenBank/DDBJ databases">
        <authorList>
            <person name="Chen W."/>
            <person name="Hasegawa D.K."/>
        </authorList>
    </citation>
    <scope>NUCLEOTIDE SEQUENCE [LARGE SCALE GENOMIC DNA]</scope>
    <source>
        <strain evidence="13">MEAM1</strain>
    </source>
</reference>
<keyword evidence="4" id="KW-0548">Nucleotidyltransferase</keyword>
<evidence type="ECO:0000256" key="4">
    <source>
        <dbReference type="ARBA" id="ARBA00022695"/>
    </source>
</evidence>
<reference evidence="12 13" key="2">
    <citation type="submission" date="2017-09" db="EMBL/GenBank/DDBJ databases">
        <title>The genome of whitefly Bemisia tabaci, a global crop pest, provides novel insights into virus transmission, host adaptation and insecticide resistance.</title>
        <authorList>
            <person name="Kaur N."/>
            <person name="Kliot A."/>
            <person name="Pinheiro P.V."/>
            <person name="Luan J."/>
            <person name="Zheng Y."/>
            <person name="Liu W."/>
            <person name="Sun H."/>
            <person name="Yang X."/>
            <person name="Xu Y."/>
            <person name="Luo Y."/>
            <person name="Kruse A."/>
            <person name="Fisher T.W."/>
            <person name="Nelson D.R."/>
            <person name="Elimelech M."/>
            <person name="MacCoss M."/>
            <person name="Johnson R."/>
            <person name="Cohen E."/>
            <person name="Hunter W.B."/>
            <person name="Brown J.K."/>
            <person name="Jander G."/>
            <person name="Cilia M."/>
            <person name="Douglas A.E."/>
            <person name="Ghanim M."/>
            <person name="Simmons A.M."/>
            <person name="Wintermantel W.M."/>
            <person name="Ling K.-S."/>
            <person name="Fei Z."/>
        </authorList>
    </citation>
    <scope>NUCLEOTIDE SEQUENCE [LARGE SCALE GENOMIC DNA]</scope>
    <source>
        <strain evidence="12 13">MEAM1</strain>
    </source>
</reference>
<dbReference type="SUPFAM" id="SSF48019">
    <property type="entry name" value="post-AAA+ oligomerization domain-like"/>
    <property type="match status" value="1"/>
</dbReference>
<keyword evidence="5" id="KW-0235">DNA replication</keyword>
<evidence type="ECO:0000256" key="5">
    <source>
        <dbReference type="ARBA" id="ARBA00022705"/>
    </source>
</evidence>
<comment type="similarity">
    <text evidence="7">Belongs to the DNA polymerase HolA subunit family.</text>
</comment>
<evidence type="ECO:0000256" key="8">
    <source>
        <dbReference type="ARBA" id="ARBA00049244"/>
    </source>
</evidence>
<dbReference type="InterPro" id="IPR027417">
    <property type="entry name" value="P-loop_NTPase"/>
</dbReference>
<dbReference type="EMBL" id="CP016303">
    <property type="protein sequence ID" value="ASX26060.1"/>
    <property type="molecule type" value="Genomic_DNA"/>
</dbReference>
<evidence type="ECO:0000256" key="9">
    <source>
        <dbReference type="NCBIfam" id="TIGR01128"/>
    </source>
</evidence>
<dbReference type="GO" id="GO:0006261">
    <property type="term" value="P:DNA-templated DNA replication"/>
    <property type="evidence" value="ECO:0007669"/>
    <property type="project" value="TreeGrafter"/>
</dbReference>
<dbReference type="Gene3D" id="1.10.8.60">
    <property type="match status" value="1"/>
</dbReference>
<dbReference type="GO" id="GO:0009360">
    <property type="term" value="C:DNA polymerase III complex"/>
    <property type="evidence" value="ECO:0007669"/>
    <property type="project" value="UniProtKB-UniRule"/>
</dbReference>
<evidence type="ECO:0000256" key="7">
    <source>
        <dbReference type="ARBA" id="ARBA00034754"/>
    </source>
</evidence>
<evidence type="ECO:0000256" key="2">
    <source>
        <dbReference type="ARBA" id="ARBA00017703"/>
    </source>
</evidence>
<protein>
    <recommendedName>
        <fullName evidence="2 9">DNA polymerase III subunit delta</fullName>
        <ecNumber evidence="1 9">2.7.7.7</ecNumber>
    </recommendedName>
</protein>
<dbReference type="GO" id="GO:0003677">
    <property type="term" value="F:DNA binding"/>
    <property type="evidence" value="ECO:0007669"/>
    <property type="project" value="InterPro"/>
</dbReference>
<dbReference type="SUPFAM" id="SSF52540">
    <property type="entry name" value="P-loop containing nucleoside triphosphate hydrolases"/>
    <property type="match status" value="1"/>
</dbReference>
<proteinExistence type="inferred from homology"/>
<evidence type="ECO:0000313" key="12">
    <source>
        <dbReference type="EMBL" id="ASX26060.1"/>
    </source>
</evidence>
<dbReference type="Proteomes" id="UP000216438">
    <property type="component" value="Chromosome"/>
</dbReference>
<keyword evidence="6" id="KW-0239">DNA-directed DNA polymerase</keyword>
<name>A0A249DY98_9ENTR</name>
<evidence type="ECO:0000259" key="10">
    <source>
        <dbReference type="Pfam" id="PF06144"/>
    </source>
</evidence>
<gene>
    <name evidence="12" type="ORF">BA171_02790</name>
</gene>
<dbReference type="OrthoDB" id="9770982at2"/>
<dbReference type="Gene3D" id="3.40.50.300">
    <property type="entry name" value="P-loop containing nucleotide triphosphate hydrolases"/>
    <property type="match status" value="1"/>
</dbReference>
<feature type="domain" description="DNA polymerase III subunit delta C-terminal" evidence="11">
    <location>
        <begin position="214"/>
        <end position="336"/>
    </location>
</feature>
<dbReference type="PANTHER" id="PTHR34388">
    <property type="entry name" value="DNA POLYMERASE III SUBUNIT DELTA"/>
    <property type="match status" value="1"/>
</dbReference>
<dbReference type="GO" id="GO:0003887">
    <property type="term" value="F:DNA-directed DNA polymerase activity"/>
    <property type="evidence" value="ECO:0007669"/>
    <property type="project" value="UniProtKB-UniRule"/>
</dbReference>
<feature type="domain" description="DNA polymerase III delta N-terminal" evidence="10">
    <location>
        <begin position="21"/>
        <end position="140"/>
    </location>
</feature>
<accession>A0A249DY98</accession>
<dbReference type="Pfam" id="PF14840">
    <property type="entry name" value="DNA_pol3_delt_C"/>
    <property type="match status" value="1"/>
</dbReference>
<dbReference type="InterPro" id="IPR005790">
    <property type="entry name" value="DNA_polIII_delta"/>
</dbReference>
<comment type="catalytic activity">
    <reaction evidence="8">
        <text>DNA(n) + a 2'-deoxyribonucleoside 5'-triphosphate = DNA(n+1) + diphosphate</text>
        <dbReference type="Rhea" id="RHEA:22508"/>
        <dbReference type="Rhea" id="RHEA-COMP:17339"/>
        <dbReference type="Rhea" id="RHEA-COMP:17340"/>
        <dbReference type="ChEBI" id="CHEBI:33019"/>
        <dbReference type="ChEBI" id="CHEBI:61560"/>
        <dbReference type="ChEBI" id="CHEBI:173112"/>
        <dbReference type="EC" id="2.7.7.7"/>
    </reaction>
</comment>
<dbReference type="InterPro" id="IPR010372">
    <property type="entry name" value="DNA_pol3_delta_N"/>
</dbReference>
<evidence type="ECO:0000256" key="1">
    <source>
        <dbReference type="ARBA" id="ARBA00012417"/>
    </source>
</evidence>
<dbReference type="InterPro" id="IPR008921">
    <property type="entry name" value="DNA_pol3_clamp-load_cplx_C"/>
</dbReference>
<evidence type="ECO:0000256" key="6">
    <source>
        <dbReference type="ARBA" id="ARBA00022932"/>
    </source>
</evidence>
<dbReference type="EC" id="2.7.7.7" evidence="1 9"/>
<evidence type="ECO:0000259" key="11">
    <source>
        <dbReference type="Pfam" id="PF14840"/>
    </source>
</evidence>
<keyword evidence="3" id="KW-0808">Transferase</keyword>
<evidence type="ECO:0000313" key="13">
    <source>
        <dbReference type="Proteomes" id="UP000216438"/>
    </source>
</evidence>
<evidence type="ECO:0000256" key="3">
    <source>
        <dbReference type="ARBA" id="ARBA00022679"/>
    </source>
</evidence>
<sequence length="352" mass="41134">MKLIDAEQLQEHLKMNLSACYLLYGDEPLLLQESQDHIREAALRRNFTEHFTVTIEGDTEWANIFRIFQELSLFSSRQTLLVIFPHKLLPASMKDRLGQLVQLLHQNILLMMRFYKLTKAQENSPWYKALAPYACKINCEKPNHQRLPAWIKTRSKSLCFDIDLPCIERLCEYYEGNILALSQLLTLLSLVYPNEQISLPKIEPLLNNFAHFTPYQWSNALLEGNTERALLILKKLQQEEHEPVILLRILQPDLLLLVTLKRAMAEVPLITLFQQHQVWQSRRTYFTKALQRLSLNVLKQGVHLFCQIEISLKQDYALSIWSELETLSLLLCGQPVLSLRPQSFTECFFDEP</sequence>
<dbReference type="Pfam" id="PF06144">
    <property type="entry name" value="DNA_pol3_delta"/>
    <property type="match status" value="1"/>
</dbReference>
<organism evidence="12 13">
    <name type="scientific">Candidatus Hamiltonella defensa</name>
    <name type="common">Bemisia tabaci</name>
    <dbReference type="NCBI Taxonomy" id="672795"/>
    <lineage>
        <taxon>Bacteria</taxon>
        <taxon>Pseudomonadati</taxon>
        <taxon>Pseudomonadota</taxon>
        <taxon>Gammaproteobacteria</taxon>
        <taxon>Enterobacterales</taxon>
        <taxon>Enterobacteriaceae</taxon>
        <taxon>aphid secondary symbionts</taxon>
        <taxon>Candidatus Williamhamiltonella</taxon>
    </lineage>
</organism>
<dbReference type="AlphaFoldDB" id="A0A249DY98"/>
<dbReference type="InterPro" id="IPR032780">
    <property type="entry name" value="DNA_pol3_delt_C"/>
</dbReference>
<dbReference type="RefSeq" id="WP_016856952.1">
    <property type="nucleotide sequence ID" value="NZ_CP016303.1"/>
</dbReference>
<dbReference type="Gene3D" id="1.20.272.10">
    <property type="match status" value="1"/>
</dbReference>
<dbReference type="PANTHER" id="PTHR34388:SF1">
    <property type="entry name" value="DNA POLYMERASE III SUBUNIT DELTA"/>
    <property type="match status" value="1"/>
</dbReference>
<dbReference type="NCBIfam" id="TIGR01128">
    <property type="entry name" value="holA"/>
    <property type="match status" value="1"/>
</dbReference>